<proteinExistence type="inferred from homology"/>
<feature type="transmembrane region" description="Helical" evidence="8">
    <location>
        <begin position="164"/>
        <end position="181"/>
    </location>
</feature>
<dbReference type="STRING" id="290317.Cpha266_0806"/>
<keyword evidence="6 8" id="KW-1133">Transmembrane helix</keyword>
<evidence type="ECO:0000256" key="5">
    <source>
        <dbReference type="ARBA" id="ARBA00022692"/>
    </source>
</evidence>
<evidence type="ECO:0000256" key="4">
    <source>
        <dbReference type="ARBA" id="ARBA00022475"/>
    </source>
</evidence>
<dbReference type="InterPro" id="IPR038770">
    <property type="entry name" value="Na+/solute_symporter_sf"/>
</dbReference>
<dbReference type="HOGENOM" id="CLU_056175_5_2_10"/>
<dbReference type="EMBL" id="CP000492">
    <property type="protein sequence ID" value="ABL64857.1"/>
    <property type="molecule type" value="Genomic_DNA"/>
</dbReference>
<feature type="transmembrane region" description="Helical" evidence="8">
    <location>
        <begin position="187"/>
        <end position="207"/>
    </location>
</feature>
<dbReference type="RefSeq" id="WP_011744685.1">
    <property type="nucleotide sequence ID" value="NC_008639.1"/>
</dbReference>
<dbReference type="PANTHER" id="PTHR36838:SF3">
    <property type="entry name" value="TRANSPORTER AUXIN EFFLUX CARRIER EC FAMILY"/>
    <property type="match status" value="1"/>
</dbReference>
<dbReference type="Gene3D" id="1.20.1530.20">
    <property type="match status" value="1"/>
</dbReference>
<accession>A1BEN0</accession>
<feature type="transmembrane region" description="Helical" evidence="8">
    <location>
        <begin position="6"/>
        <end position="22"/>
    </location>
</feature>
<evidence type="ECO:0000256" key="3">
    <source>
        <dbReference type="ARBA" id="ARBA00022448"/>
    </source>
</evidence>
<evidence type="ECO:0000256" key="1">
    <source>
        <dbReference type="ARBA" id="ARBA00004651"/>
    </source>
</evidence>
<feature type="transmembrane region" description="Helical" evidence="8">
    <location>
        <begin position="34"/>
        <end position="56"/>
    </location>
</feature>
<dbReference type="KEGG" id="cph:Cpha266_0806"/>
<dbReference type="AlphaFoldDB" id="A1BEN0"/>
<keyword evidence="4" id="KW-1003">Cell membrane</keyword>
<dbReference type="GO" id="GO:0055085">
    <property type="term" value="P:transmembrane transport"/>
    <property type="evidence" value="ECO:0007669"/>
    <property type="project" value="InterPro"/>
</dbReference>
<dbReference type="OrthoDB" id="598078at2"/>
<gene>
    <name evidence="9" type="ordered locus">Cpha266_0806</name>
</gene>
<name>A1BEN0_CHLPD</name>
<feature type="transmembrane region" description="Helical" evidence="8">
    <location>
        <begin position="62"/>
        <end position="81"/>
    </location>
</feature>
<organism evidence="9 10">
    <name type="scientific">Chlorobium phaeobacteroides (strain DSM 266 / SMG 266 / 2430)</name>
    <dbReference type="NCBI Taxonomy" id="290317"/>
    <lineage>
        <taxon>Bacteria</taxon>
        <taxon>Pseudomonadati</taxon>
        <taxon>Chlorobiota</taxon>
        <taxon>Chlorobiia</taxon>
        <taxon>Chlorobiales</taxon>
        <taxon>Chlorobiaceae</taxon>
        <taxon>Chlorobium/Pelodictyon group</taxon>
        <taxon>Chlorobium</taxon>
    </lineage>
</organism>
<dbReference type="PANTHER" id="PTHR36838">
    <property type="entry name" value="AUXIN EFFLUX CARRIER FAMILY PROTEIN"/>
    <property type="match status" value="1"/>
</dbReference>
<evidence type="ECO:0000256" key="6">
    <source>
        <dbReference type="ARBA" id="ARBA00022989"/>
    </source>
</evidence>
<evidence type="ECO:0000256" key="2">
    <source>
        <dbReference type="ARBA" id="ARBA00010145"/>
    </source>
</evidence>
<comment type="similarity">
    <text evidence="2">Belongs to the auxin efflux carrier (TC 2.A.69) family.</text>
</comment>
<protein>
    <submittedName>
        <fullName evidence="9">Auxin Efflux Carrier</fullName>
    </submittedName>
</protein>
<feature type="transmembrane region" description="Helical" evidence="8">
    <location>
        <begin position="93"/>
        <end position="112"/>
    </location>
</feature>
<dbReference type="InterPro" id="IPR004776">
    <property type="entry name" value="Mem_transp_PIN-like"/>
</dbReference>
<feature type="transmembrane region" description="Helical" evidence="8">
    <location>
        <begin position="274"/>
        <end position="294"/>
    </location>
</feature>
<dbReference type="eggNOG" id="COG0679">
    <property type="taxonomic scope" value="Bacteria"/>
</dbReference>
<evidence type="ECO:0000313" key="9">
    <source>
        <dbReference type="EMBL" id="ABL64857.1"/>
    </source>
</evidence>
<dbReference type="GO" id="GO:0005886">
    <property type="term" value="C:plasma membrane"/>
    <property type="evidence" value="ECO:0007669"/>
    <property type="project" value="UniProtKB-SubCell"/>
</dbReference>
<evidence type="ECO:0000313" key="10">
    <source>
        <dbReference type="Proteomes" id="UP000008701"/>
    </source>
</evidence>
<reference evidence="9 10" key="1">
    <citation type="submission" date="2006-12" db="EMBL/GenBank/DDBJ databases">
        <title>Complete sequence of Chlorobium phaeobacteroides DSM 266.</title>
        <authorList>
            <consortium name="US DOE Joint Genome Institute"/>
            <person name="Copeland A."/>
            <person name="Lucas S."/>
            <person name="Lapidus A."/>
            <person name="Barry K."/>
            <person name="Detter J.C."/>
            <person name="Glavina del Rio T."/>
            <person name="Hammon N."/>
            <person name="Israni S."/>
            <person name="Pitluck S."/>
            <person name="Goltsman E."/>
            <person name="Schmutz J."/>
            <person name="Larimer F."/>
            <person name="Land M."/>
            <person name="Hauser L."/>
            <person name="Mikhailova N."/>
            <person name="Li T."/>
            <person name="Overmann J."/>
            <person name="Bryant D.A."/>
            <person name="Richardson P."/>
        </authorList>
    </citation>
    <scope>NUCLEOTIDE SEQUENCE [LARGE SCALE GENOMIC DNA]</scope>
    <source>
        <strain evidence="9 10">DSM 266</strain>
    </source>
</reference>
<keyword evidence="5 8" id="KW-0812">Transmembrane</keyword>
<keyword evidence="10" id="KW-1185">Reference proteome</keyword>
<feature type="transmembrane region" description="Helical" evidence="8">
    <location>
        <begin position="124"/>
        <end position="143"/>
    </location>
</feature>
<keyword evidence="7 8" id="KW-0472">Membrane</keyword>
<keyword evidence="3" id="KW-0813">Transport</keyword>
<dbReference type="Proteomes" id="UP000008701">
    <property type="component" value="Chromosome"/>
</dbReference>
<feature type="transmembrane region" description="Helical" evidence="8">
    <location>
        <begin position="214"/>
        <end position="235"/>
    </location>
</feature>
<evidence type="ECO:0000256" key="8">
    <source>
        <dbReference type="SAM" id="Phobius"/>
    </source>
</evidence>
<sequence length="297" mass="31678">MSDIVFLLAPIFVFFLIGFVLQRARVIDAPASSFLLKLVYTLTLPALVLSLFPYVVISQGMLFLPVISGCIVLGTLAAALATGKVLSMPPKSYAVLASGSMIMNLSIVIPFVKSFYGDEGLSRLVLFDFINGLAAFTIAYSISCRYGASGHQGIAKRLLSSPPLWALIAGLLMNFLSLRFNPLSANILHSIGELTSPLLLLALGASIKLSKINPLYLAAGVFTRMVLGFALGLGLAELFRLQGIDRAIAVLCAAAPAGFNTLTFASLEKLDVDYATTLVTITMIIAMLIMPILLTLL</sequence>
<comment type="subcellular location">
    <subcellularLocation>
        <location evidence="1">Cell membrane</location>
        <topology evidence="1">Multi-pass membrane protein</topology>
    </subcellularLocation>
</comment>
<dbReference type="Pfam" id="PF03547">
    <property type="entry name" value="Mem_trans"/>
    <property type="match status" value="2"/>
</dbReference>
<evidence type="ECO:0000256" key="7">
    <source>
        <dbReference type="ARBA" id="ARBA00023136"/>
    </source>
</evidence>